<dbReference type="Gene3D" id="2.40.170.20">
    <property type="entry name" value="TonB-dependent receptor, beta-barrel domain"/>
    <property type="match status" value="1"/>
</dbReference>
<comment type="subcellular location">
    <subcellularLocation>
        <location evidence="1 8">Cell outer membrane</location>
        <topology evidence="1 8">Multi-pass membrane protein</topology>
    </subcellularLocation>
</comment>
<name>A0A1I2JVP1_9FLAO</name>
<keyword evidence="4 8" id="KW-0812">Transmembrane</keyword>
<dbReference type="Gene3D" id="2.170.130.10">
    <property type="entry name" value="TonB-dependent receptor, plug domain"/>
    <property type="match status" value="1"/>
</dbReference>
<dbReference type="PROSITE" id="PS52016">
    <property type="entry name" value="TONB_DEPENDENT_REC_3"/>
    <property type="match status" value="1"/>
</dbReference>
<organism evidence="13 14">
    <name type="scientific">Salegentibacter agarivorans</name>
    <dbReference type="NCBI Taxonomy" id="345907"/>
    <lineage>
        <taxon>Bacteria</taxon>
        <taxon>Pseudomonadati</taxon>
        <taxon>Bacteroidota</taxon>
        <taxon>Flavobacteriia</taxon>
        <taxon>Flavobacteriales</taxon>
        <taxon>Flavobacteriaceae</taxon>
        <taxon>Salegentibacter</taxon>
    </lineage>
</organism>
<dbReference type="Pfam" id="PF13715">
    <property type="entry name" value="CarbopepD_reg_2"/>
    <property type="match status" value="1"/>
</dbReference>
<evidence type="ECO:0000256" key="8">
    <source>
        <dbReference type="PROSITE-ProRule" id="PRU01360"/>
    </source>
</evidence>
<feature type="domain" description="TonB-dependent receptor plug" evidence="12">
    <location>
        <begin position="117"/>
        <end position="223"/>
    </location>
</feature>
<dbReference type="InterPro" id="IPR023996">
    <property type="entry name" value="TonB-dep_OMP_SusC/RagA"/>
</dbReference>
<dbReference type="RefSeq" id="WP_093302063.1">
    <property type="nucleotide sequence ID" value="NZ_FOOH01000001.1"/>
</dbReference>
<dbReference type="GO" id="GO:0009279">
    <property type="term" value="C:cell outer membrane"/>
    <property type="evidence" value="ECO:0007669"/>
    <property type="project" value="UniProtKB-SubCell"/>
</dbReference>
<dbReference type="Gene3D" id="2.60.40.1120">
    <property type="entry name" value="Carboxypeptidase-like, regulatory domain"/>
    <property type="match status" value="1"/>
</dbReference>
<sequence length="1002" mass="111585">MKNCYSLILFFCIMFSSSAYSQEKIEVEGTVLDAETGIPVPSANVIEKGTTNGVLTDFDGNFKIDVPRDATLEISFLGYATQEVKVNSQTEIQVSLEQDAAALDEVVVVGYGSQKRESLTGSLQTVEGDELRDITTPSVENMLNGKAAGVYVAPGSGQPGSRGSVVIRGQATLSGTTSPLWVIDGVIVGSGPGELNPDDIETMTVLKDAASTAIYGSQGANGVVVVTTKRAKLGKTTISASSNIGFNELNNGNLEMMNGAELYDYYASFENADQISFPRWNEELRNSNFDWWDLATTTGFTQNYNVSVQGGSETLRSYMSVGLYDEQGAVKGYDYTRYNFRFRTEYKPTDWLTIKPSINGSLRDVEDRQYSTTAMYSNFPWDSPYDEDGNLEPHRSSNWVNSASTNYLYDLQWNHSSNKNYEFMGNMDFDIELTDWLTFSSVNNYRYNSYKSKGYTDPRSNGGQSVNGRITDYRSESTRRYTNQILRFDQSWGKHELNGILAYEFNDYRGETLDAYGTGFIPGFEVLDVVSVPERTRGGISEWAVQSGLFNANYSYDTKYHAQVSFRRDGASNFGDNAKYGNFYSISGGWNIHKENWFNADWVDALKLRLAYGSVGNRPGSLYPQYDLYSISTNASYNENPGALISQIGNDDLTWEKTFTSGVGFDARFLNDRARLTFDYYEKNTENILYRVPITGLTGVTSIWQNIGEMENKGIEIAIGGDIIRNEDLTWSVDLNLGHNVNKLTKLYETKDASGNYTVRPIIISDGLGIAGSAQRMLEPGRPIDTYYLKEWAGVDPENGAPLWYNVERDDQGNEISRTTTSNYSEATFEKTGRVSPDVFGGFSTGLSYKQFDLDAMFGYALGGKIYNYSRQEYDSDGTYTDRNQMKLRPGWSRWQQPGDIATHPIAKYNNPDQGNATSTRYLENGDFLKLRSLSLGYNIDLSQFAISNARISLTGENLFVITDYSGVDPEIPASNGAVMGSTGPGVYPSTRKFMLGLNLTF</sequence>
<keyword evidence="7 8" id="KW-0998">Cell outer membrane</keyword>
<dbReference type="InterPro" id="IPR008969">
    <property type="entry name" value="CarboxyPept-like_regulatory"/>
</dbReference>
<evidence type="ECO:0000313" key="13">
    <source>
        <dbReference type="EMBL" id="SFF58905.1"/>
    </source>
</evidence>
<dbReference type="Pfam" id="PF00593">
    <property type="entry name" value="TonB_dep_Rec_b-barrel"/>
    <property type="match status" value="1"/>
</dbReference>
<evidence type="ECO:0000256" key="6">
    <source>
        <dbReference type="ARBA" id="ARBA00023136"/>
    </source>
</evidence>
<keyword evidence="2 8" id="KW-0813">Transport</keyword>
<evidence type="ECO:0000256" key="10">
    <source>
        <dbReference type="SAM" id="SignalP"/>
    </source>
</evidence>
<evidence type="ECO:0000259" key="11">
    <source>
        <dbReference type="Pfam" id="PF00593"/>
    </source>
</evidence>
<dbReference type="InterPro" id="IPR000531">
    <property type="entry name" value="Beta-barrel_TonB"/>
</dbReference>
<evidence type="ECO:0000259" key="12">
    <source>
        <dbReference type="Pfam" id="PF07715"/>
    </source>
</evidence>
<dbReference type="FunFam" id="2.60.40.1120:FF:000003">
    <property type="entry name" value="Outer membrane protein Omp121"/>
    <property type="match status" value="1"/>
</dbReference>
<accession>A0A1I2JVP1</accession>
<evidence type="ECO:0000256" key="2">
    <source>
        <dbReference type="ARBA" id="ARBA00022448"/>
    </source>
</evidence>
<keyword evidence="6 8" id="KW-0472">Membrane</keyword>
<keyword evidence="10" id="KW-0732">Signal</keyword>
<dbReference type="Proteomes" id="UP000199116">
    <property type="component" value="Unassembled WGS sequence"/>
</dbReference>
<dbReference type="NCBIfam" id="TIGR04057">
    <property type="entry name" value="SusC_RagA_signa"/>
    <property type="match status" value="1"/>
</dbReference>
<evidence type="ECO:0000256" key="9">
    <source>
        <dbReference type="RuleBase" id="RU003357"/>
    </source>
</evidence>
<proteinExistence type="inferred from homology"/>
<evidence type="ECO:0000256" key="1">
    <source>
        <dbReference type="ARBA" id="ARBA00004571"/>
    </source>
</evidence>
<protein>
    <submittedName>
        <fullName evidence="13">TonB-linked outer membrane protein, SusC/RagA family</fullName>
    </submittedName>
</protein>
<evidence type="ECO:0000313" key="14">
    <source>
        <dbReference type="Proteomes" id="UP000199116"/>
    </source>
</evidence>
<keyword evidence="3 8" id="KW-1134">Transmembrane beta strand</keyword>
<dbReference type="EMBL" id="FOOH01000001">
    <property type="protein sequence ID" value="SFF58905.1"/>
    <property type="molecule type" value="Genomic_DNA"/>
</dbReference>
<evidence type="ECO:0000256" key="7">
    <source>
        <dbReference type="ARBA" id="ARBA00023237"/>
    </source>
</evidence>
<dbReference type="InterPro" id="IPR023997">
    <property type="entry name" value="TonB-dep_OMP_SusC/RagA_CS"/>
</dbReference>
<keyword evidence="14" id="KW-1185">Reference proteome</keyword>
<dbReference type="InterPro" id="IPR012910">
    <property type="entry name" value="Plug_dom"/>
</dbReference>
<reference evidence="14" key="1">
    <citation type="submission" date="2016-10" db="EMBL/GenBank/DDBJ databases">
        <authorList>
            <person name="Varghese N."/>
            <person name="Submissions S."/>
        </authorList>
    </citation>
    <scope>NUCLEOTIDE SEQUENCE [LARGE SCALE GENOMIC DNA]</scope>
    <source>
        <strain evidence="14">DSM 23515</strain>
    </source>
</reference>
<dbReference type="InterPro" id="IPR039426">
    <property type="entry name" value="TonB-dep_rcpt-like"/>
</dbReference>
<dbReference type="SUPFAM" id="SSF56935">
    <property type="entry name" value="Porins"/>
    <property type="match status" value="1"/>
</dbReference>
<dbReference type="NCBIfam" id="TIGR04056">
    <property type="entry name" value="OMP_RagA_SusC"/>
    <property type="match status" value="1"/>
</dbReference>
<evidence type="ECO:0000256" key="4">
    <source>
        <dbReference type="ARBA" id="ARBA00022692"/>
    </source>
</evidence>
<dbReference type="SUPFAM" id="SSF49464">
    <property type="entry name" value="Carboxypeptidase regulatory domain-like"/>
    <property type="match status" value="1"/>
</dbReference>
<evidence type="ECO:0000256" key="3">
    <source>
        <dbReference type="ARBA" id="ARBA00022452"/>
    </source>
</evidence>
<keyword evidence="5 9" id="KW-0798">TonB box</keyword>
<feature type="domain" description="TonB-dependent receptor-like beta-barrel" evidence="11">
    <location>
        <begin position="368"/>
        <end position="894"/>
    </location>
</feature>
<feature type="signal peptide" evidence="10">
    <location>
        <begin position="1"/>
        <end position="21"/>
    </location>
</feature>
<gene>
    <name evidence="13" type="ORF">SAMN04488033_101159</name>
</gene>
<dbReference type="AlphaFoldDB" id="A0A1I2JVP1"/>
<dbReference type="InterPro" id="IPR037066">
    <property type="entry name" value="Plug_dom_sf"/>
</dbReference>
<evidence type="ECO:0000256" key="5">
    <source>
        <dbReference type="ARBA" id="ARBA00023077"/>
    </source>
</evidence>
<feature type="chain" id="PRO_5011698765" evidence="10">
    <location>
        <begin position="22"/>
        <end position="1002"/>
    </location>
</feature>
<comment type="similarity">
    <text evidence="8 9">Belongs to the TonB-dependent receptor family.</text>
</comment>
<dbReference type="Pfam" id="PF07715">
    <property type="entry name" value="Plug"/>
    <property type="match status" value="1"/>
</dbReference>
<dbReference type="InterPro" id="IPR036942">
    <property type="entry name" value="Beta-barrel_TonB_sf"/>
</dbReference>